<dbReference type="EMBL" id="CP008947">
    <property type="protein sequence ID" value="AII06573.1"/>
    <property type="molecule type" value="Genomic_DNA"/>
</dbReference>
<dbReference type="RefSeq" id="WP_128640088.1">
    <property type="nucleotide sequence ID" value="NZ_CP008947.1"/>
</dbReference>
<dbReference type="PANTHER" id="PTHR43537:SF24">
    <property type="entry name" value="GLUCONATE OPERON TRANSCRIPTIONAL REPRESSOR"/>
    <property type="match status" value="1"/>
</dbReference>
<dbReference type="Gene3D" id="1.10.10.10">
    <property type="entry name" value="Winged helix-like DNA-binding domain superfamily/Winged helix DNA-binding domain"/>
    <property type="match status" value="1"/>
</dbReference>
<keyword evidence="3" id="KW-0804">Transcription</keyword>
<dbReference type="InterPro" id="IPR036388">
    <property type="entry name" value="WH-like_DNA-bd_sf"/>
</dbReference>
<dbReference type="SMART" id="SM00895">
    <property type="entry name" value="FCD"/>
    <property type="match status" value="1"/>
</dbReference>
<dbReference type="CDD" id="cd07377">
    <property type="entry name" value="WHTH_GntR"/>
    <property type="match status" value="1"/>
</dbReference>
<evidence type="ECO:0000256" key="3">
    <source>
        <dbReference type="ARBA" id="ARBA00023163"/>
    </source>
</evidence>
<dbReference type="Proteomes" id="UP000028488">
    <property type="component" value="Chromosome"/>
</dbReference>
<dbReference type="Pfam" id="PF07729">
    <property type="entry name" value="FCD"/>
    <property type="match status" value="1"/>
</dbReference>
<feature type="domain" description="HTH gntR-type" evidence="4">
    <location>
        <begin position="19"/>
        <end position="86"/>
    </location>
</feature>
<dbReference type="InterPro" id="IPR036390">
    <property type="entry name" value="WH_DNA-bd_sf"/>
</dbReference>
<dbReference type="Gene3D" id="1.20.120.530">
    <property type="entry name" value="GntR ligand-binding domain-like"/>
    <property type="match status" value="1"/>
</dbReference>
<name>A0A076EMT4_RHOOP</name>
<keyword evidence="1" id="KW-0805">Transcription regulation</keyword>
<dbReference type="PANTHER" id="PTHR43537">
    <property type="entry name" value="TRANSCRIPTIONAL REGULATOR, GNTR FAMILY"/>
    <property type="match status" value="1"/>
</dbReference>
<evidence type="ECO:0000313" key="5">
    <source>
        <dbReference type="EMBL" id="AII06573.1"/>
    </source>
</evidence>
<dbReference type="Pfam" id="PF00392">
    <property type="entry name" value="GntR"/>
    <property type="match status" value="1"/>
</dbReference>
<sequence>MPPRRPSMLVTNLANRDPGSSQTVILEELRRVILSGGAPPGTPIPVDEVAEHFGVSRIPIRESLKTLIGEGLVDHRANAGYTVARLTVDELEELYLVRGVLESAAHSVAVTLADEADDVRAREAYAALDRSVLEDDLTAYHRESRNFHLALASPCRMQRLLHMFESAWNITEPVQPMSQVGTPARLQLHLGHRDMLAAFLARDGAALKAATDRHNEQLDTVIAALPTDTGMFRDTPG</sequence>
<dbReference type="SUPFAM" id="SSF48008">
    <property type="entry name" value="GntR ligand-binding domain-like"/>
    <property type="match status" value="1"/>
</dbReference>
<reference evidence="5 6" key="1">
    <citation type="submission" date="2014-07" db="EMBL/GenBank/DDBJ databases">
        <title>Genome Sequence of Rhodococcus opacus Strain R7, a Biodegrader of Mono- and Polycyclic Aromatic Hydrocarbons.</title>
        <authorList>
            <person name="Di Gennaro P."/>
            <person name="Zampolli J."/>
            <person name="Presti I."/>
            <person name="Cappelletti M."/>
            <person name="D'Ursi P."/>
            <person name="Orro A."/>
            <person name="Mezzelani A."/>
            <person name="Milanesi L."/>
        </authorList>
    </citation>
    <scope>NUCLEOTIDE SEQUENCE [LARGE SCALE GENOMIC DNA]</scope>
    <source>
        <strain evidence="5 6">R7</strain>
    </source>
</reference>
<keyword evidence="2" id="KW-0238">DNA-binding</keyword>
<evidence type="ECO:0000256" key="1">
    <source>
        <dbReference type="ARBA" id="ARBA00023015"/>
    </source>
</evidence>
<dbReference type="eggNOG" id="COG1802">
    <property type="taxonomic scope" value="Bacteria"/>
</dbReference>
<dbReference type="InterPro" id="IPR000524">
    <property type="entry name" value="Tscrpt_reg_HTH_GntR"/>
</dbReference>
<dbReference type="AlphaFoldDB" id="A0A076EMT4"/>
<proteinExistence type="predicted"/>
<gene>
    <name evidence="5" type="ORF">EP51_18860</name>
</gene>
<dbReference type="SMART" id="SM00345">
    <property type="entry name" value="HTH_GNTR"/>
    <property type="match status" value="1"/>
</dbReference>
<dbReference type="InterPro" id="IPR011711">
    <property type="entry name" value="GntR_C"/>
</dbReference>
<evidence type="ECO:0000256" key="2">
    <source>
        <dbReference type="ARBA" id="ARBA00023125"/>
    </source>
</evidence>
<organism evidence="5 6">
    <name type="scientific">Rhodococcus opacus</name>
    <name type="common">Nocardia opaca</name>
    <dbReference type="NCBI Taxonomy" id="37919"/>
    <lineage>
        <taxon>Bacteria</taxon>
        <taxon>Bacillati</taxon>
        <taxon>Actinomycetota</taxon>
        <taxon>Actinomycetes</taxon>
        <taxon>Mycobacteriales</taxon>
        <taxon>Nocardiaceae</taxon>
        <taxon>Rhodococcus</taxon>
    </lineage>
</organism>
<evidence type="ECO:0000259" key="4">
    <source>
        <dbReference type="PROSITE" id="PS50949"/>
    </source>
</evidence>
<accession>A0A076EMT4</accession>
<dbReference type="InterPro" id="IPR008920">
    <property type="entry name" value="TF_FadR/GntR_C"/>
</dbReference>
<evidence type="ECO:0000313" key="6">
    <source>
        <dbReference type="Proteomes" id="UP000028488"/>
    </source>
</evidence>
<dbReference type="GO" id="GO:0003677">
    <property type="term" value="F:DNA binding"/>
    <property type="evidence" value="ECO:0007669"/>
    <property type="project" value="UniProtKB-KW"/>
</dbReference>
<dbReference type="PROSITE" id="PS50949">
    <property type="entry name" value="HTH_GNTR"/>
    <property type="match status" value="1"/>
</dbReference>
<dbReference type="SUPFAM" id="SSF46785">
    <property type="entry name" value="Winged helix' DNA-binding domain"/>
    <property type="match status" value="1"/>
</dbReference>
<protein>
    <submittedName>
        <fullName evidence="5">GntR family transcriptional regulator</fullName>
    </submittedName>
</protein>
<dbReference type="GO" id="GO:0003700">
    <property type="term" value="F:DNA-binding transcription factor activity"/>
    <property type="evidence" value="ECO:0007669"/>
    <property type="project" value="InterPro"/>
</dbReference>